<dbReference type="InParanoid" id="Q23MB7"/>
<feature type="compositionally biased region" description="Low complexity" evidence="3">
    <location>
        <begin position="1245"/>
        <end position="1262"/>
    </location>
</feature>
<dbReference type="SMART" id="SM00698">
    <property type="entry name" value="MORN"/>
    <property type="match status" value="3"/>
</dbReference>
<feature type="compositionally biased region" description="Low complexity" evidence="3">
    <location>
        <begin position="767"/>
        <end position="778"/>
    </location>
</feature>
<organism evidence="4 5">
    <name type="scientific">Tetrahymena thermophila (strain SB210)</name>
    <dbReference type="NCBI Taxonomy" id="312017"/>
    <lineage>
        <taxon>Eukaryota</taxon>
        <taxon>Sar</taxon>
        <taxon>Alveolata</taxon>
        <taxon>Ciliophora</taxon>
        <taxon>Intramacronucleata</taxon>
        <taxon>Oligohymenophorea</taxon>
        <taxon>Hymenostomatida</taxon>
        <taxon>Tetrahymenina</taxon>
        <taxon>Tetrahymenidae</taxon>
        <taxon>Tetrahymena</taxon>
    </lineage>
</organism>
<dbReference type="KEGG" id="tet:TTHERM_00621420"/>
<dbReference type="GeneID" id="7826257"/>
<sequence>MYQNNDNSYNEVLQDGRMMRMISMLQPLGERRRLRKINYLFLNSDYIADEPIKINNKQCPGQLIIDTQSEKYKKAIDKRNQLSNIVKQDVEKISKVFRYSEQDFKQRERGQFFEYQYCMDSRNQIRPQDAINNFFQIATDGSQIDGFVIYFSGQITEGVPCMAFQIRNEVHFVTVHQILELWRKFLNGYREKKHLFLIIESPCSSQFLDQIHQSKERVDQYNVSFLFSEREKRTTRSQINSYLKQYEEYQKVIKQRVNDEDKTPQNFILKQDNVWRIEDYAGCSGFTAALCEHLLNSPPKRIEQLYQSRIEFYLNKYVVQPGFFGFAAKNYLDFGWYMDINYYRIQQQSSINFYGIKRSHFNLPMEQISIEQEQNIYKGFNYFGLVKNKKTDVLIHDPMLLKKQKELEQQTELLNAKIEENKISEAKNEVKSYVSQQSVLEDYNFQSGDEENNLTRNCNGFQIYEDGSKYIGQWFNNKQNGIGVAIYKNGDRYEGEFVDGKQCGQGYLYTKRTIYAGQFYNNMYFGKGIVIWWARLRNNCFVGNFNDRQATGYAYRLDNSRETKLFGIISDKHQFNQYYEDHELNMDVPEEESMFSCNKDVYEFDFNYNSLEMKCNFKKQFNEYLEKQEQFKKKAEENLKMLIFQQVQPKQEVPGLDEQGQQLQQVEEQQFAIPDVTQLPQYEEFKEDLNDLNPDMQEDNIKPQDVEFLLKHAVCKVEIQEEEKIQKEEKTLEVIQQIDDMLDDFENIQLQPVQKNQQPLEQKEIKQPPQEIGQQQIQEEQKNEEAGNQQQEKIQIESKNEKQEQLPLQQPEQQIQETAEQKAIQARLALIPLVAMKEYYKKQEGIDLYVSNEKVEQDMSQQFKQSMLNIGQAENNKFMKIRIQDDANVSFNKTILDDQQKEKFIKKFKKNAAKAYGCKPEDIIIFGLSKGSINVEFKLRDELYIKLNDSNQVIDFFKNKCNYKGAELRVHNLLEYATLTPENCDPSFNFDWSKEPEGKISYRGGLTIKNKGFKKQHYIFPSGWKGFGLNISKYKDKEWIGYVNGKPTYNSKEQWIVLYHGTSIQGVEGITKEGFRLGQHHKYAGAKCRITGKIIEKSSKCVYLTDDANVAGRYSTPFEIKGKAYQMVFQCRVNPKVVRSPKEKPDYYIIEESGQPQQNIRPYRILLKKLDEKEYKEFQENQEKIRQNYQDQNEAQYQLQKLLREQEEESGKREEIQYYVESSESDNESEQDKFENNKLLKNILNNDQPKNKQNNQQLKNQLHIPMSN</sequence>
<proteinExistence type="predicted"/>
<feature type="coiled-coil region" evidence="2">
    <location>
        <begin position="400"/>
        <end position="436"/>
    </location>
</feature>
<dbReference type="OrthoDB" id="428577at2759"/>
<evidence type="ECO:0000256" key="3">
    <source>
        <dbReference type="SAM" id="MobiDB-lite"/>
    </source>
</evidence>
<dbReference type="RefSeq" id="XP_001017967.2">
    <property type="nucleotide sequence ID" value="XM_001017967.2"/>
</dbReference>
<dbReference type="InterPro" id="IPR003409">
    <property type="entry name" value="MORN"/>
</dbReference>
<feature type="region of interest" description="Disordered" evidence="3">
    <location>
        <begin position="1245"/>
        <end position="1268"/>
    </location>
</feature>
<dbReference type="Gene3D" id="2.20.110.10">
    <property type="entry name" value="Histone H3 K4-specific methyltransferase SET7/9 N-terminal domain"/>
    <property type="match status" value="1"/>
</dbReference>
<dbReference type="STRING" id="312017.Q23MB7"/>
<keyword evidence="1" id="KW-0677">Repeat</keyword>
<gene>
    <name evidence="4" type="ORF">TTHERM_00621420</name>
</gene>
<dbReference type="Pfam" id="PF02493">
    <property type="entry name" value="MORN"/>
    <property type="match status" value="3"/>
</dbReference>
<dbReference type="HOGENOM" id="CLU_271324_0_0_1"/>
<accession>Q23MB7</accession>
<keyword evidence="5" id="KW-1185">Reference proteome</keyword>
<name>Q23MB7_TETTS</name>
<dbReference type="Proteomes" id="UP000009168">
    <property type="component" value="Unassembled WGS sequence"/>
</dbReference>
<evidence type="ECO:0000256" key="1">
    <source>
        <dbReference type="ARBA" id="ARBA00022737"/>
    </source>
</evidence>
<reference evidence="5" key="1">
    <citation type="journal article" date="2006" name="PLoS Biol.">
        <title>Macronuclear genome sequence of the ciliate Tetrahymena thermophila, a model eukaryote.</title>
        <authorList>
            <person name="Eisen J.A."/>
            <person name="Coyne R.S."/>
            <person name="Wu M."/>
            <person name="Wu D."/>
            <person name="Thiagarajan M."/>
            <person name="Wortman J.R."/>
            <person name="Badger J.H."/>
            <person name="Ren Q."/>
            <person name="Amedeo P."/>
            <person name="Jones K.M."/>
            <person name="Tallon L.J."/>
            <person name="Delcher A.L."/>
            <person name="Salzberg S.L."/>
            <person name="Silva J.C."/>
            <person name="Haas B.J."/>
            <person name="Majoros W.H."/>
            <person name="Farzad M."/>
            <person name="Carlton J.M."/>
            <person name="Smith R.K. Jr."/>
            <person name="Garg J."/>
            <person name="Pearlman R.E."/>
            <person name="Karrer K.M."/>
            <person name="Sun L."/>
            <person name="Manning G."/>
            <person name="Elde N.C."/>
            <person name="Turkewitz A.P."/>
            <person name="Asai D.J."/>
            <person name="Wilkes D.E."/>
            <person name="Wang Y."/>
            <person name="Cai H."/>
            <person name="Collins K."/>
            <person name="Stewart B.A."/>
            <person name="Lee S.R."/>
            <person name="Wilamowska K."/>
            <person name="Weinberg Z."/>
            <person name="Ruzzo W.L."/>
            <person name="Wloga D."/>
            <person name="Gaertig J."/>
            <person name="Frankel J."/>
            <person name="Tsao C.-C."/>
            <person name="Gorovsky M.A."/>
            <person name="Keeling P.J."/>
            <person name="Waller R.F."/>
            <person name="Patron N.J."/>
            <person name="Cherry J.M."/>
            <person name="Stover N.A."/>
            <person name="Krieger C.J."/>
            <person name="del Toro C."/>
            <person name="Ryder H.F."/>
            <person name="Williamson S.C."/>
            <person name="Barbeau R.A."/>
            <person name="Hamilton E.P."/>
            <person name="Orias E."/>
        </authorList>
    </citation>
    <scope>NUCLEOTIDE SEQUENCE [LARGE SCALE GENOMIC DNA]</scope>
    <source>
        <strain evidence="5">SB210</strain>
    </source>
</reference>
<dbReference type="PANTHER" id="PTHR36649:SF28">
    <property type="entry name" value="UBIQUITIN-LIKE DOMAIN-CONTAINING PROTEIN"/>
    <property type="match status" value="1"/>
</dbReference>
<dbReference type="Gene3D" id="3.90.228.10">
    <property type="match status" value="1"/>
</dbReference>
<dbReference type="SUPFAM" id="SSF82185">
    <property type="entry name" value="Histone H3 K4-specific methyltransferase SET7/9 N-terminal domain"/>
    <property type="match status" value="1"/>
</dbReference>
<protein>
    <submittedName>
        <fullName evidence="4">MORN domain protein</fullName>
    </submittedName>
</protein>
<feature type="coiled-coil region" evidence="2">
    <location>
        <begin position="1168"/>
        <end position="1209"/>
    </location>
</feature>
<dbReference type="EMBL" id="GG662661">
    <property type="protein sequence ID" value="EAR97722.2"/>
    <property type="molecule type" value="Genomic_DNA"/>
</dbReference>
<dbReference type="AlphaFoldDB" id="Q23MB7"/>
<dbReference type="PANTHER" id="PTHR36649">
    <property type="entry name" value="UBIQUITIN-LIKE DOMAIN-CONTAINING PROTEIN"/>
    <property type="match status" value="1"/>
</dbReference>
<evidence type="ECO:0000313" key="5">
    <source>
        <dbReference type="Proteomes" id="UP000009168"/>
    </source>
</evidence>
<evidence type="ECO:0000313" key="4">
    <source>
        <dbReference type="EMBL" id="EAR97722.2"/>
    </source>
</evidence>
<dbReference type="SUPFAM" id="SSF56399">
    <property type="entry name" value="ADP-ribosylation"/>
    <property type="match status" value="1"/>
</dbReference>
<feature type="region of interest" description="Disordered" evidence="3">
    <location>
        <begin position="752"/>
        <end position="794"/>
    </location>
</feature>
<evidence type="ECO:0000256" key="2">
    <source>
        <dbReference type="SAM" id="Coils"/>
    </source>
</evidence>
<keyword evidence="2" id="KW-0175">Coiled coil</keyword>
<dbReference type="eggNOG" id="KOG0231">
    <property type="taxonomic scope" value="Eukaryota"/>
</dbReference>